<reference evidence="2" key="1">
    <citation type="journal article" date="2014" name="Front. Microbiol.">
        <title>High frequency of phylogenetically diverse reductive dehalogenase-homologous genes in deep subseafloor sedimentary metagenomes.</title>
        <authorList>
            <person name="Kawai M."/>
            <person name="Futagami T."/>
            <person name="Toyoda A."/>
            <person name="Takaki Y."/>
            <person name="Nishi S."/>
            <person name="Hori S."/>
            <person name="Arai W."/>
            <person name="Tsubouchi T."/>
            <person name="Morono Y."/>
            <person name="Uchiyama I."/>
            <person name="Ito T."/>
            <person name="Fujiyama A."/>
            <person name="Inagaki F."/>
            <person name="Takami H."/>
        </authorList>
    </citation>
    <scope>NUCLEOTIDE SEQUENCE</scope>
    <source>
        <strain evidence="2">Expedition CK06-06</strain>
    </source>
</reference>
<sequence length="212" mass="23831">MRENLENLKEYALVTDSASDISREIAEKYNISVVPIYIHYNGKEFKDGVDIDSNRIYTLQKEKKAIFTSSSPSPHDFAQVYEKLLKEYKKIFSIHISSKLSAVIKSARIARGLIKAEKRIKIFDSLSGAMGTGFMVLTAARSILKKYSCDKILFLLNFLRDNIKMYGTIDTLKYLQRSGRVPAIASLISGILKIKPMLGIKNGIVEMIGIAV</sequence>
<dbReference type="InterPro" id="IPR050270">
    <property type="entry name" value="DegV_domain_contain"/>
</dbReference>
<dbReference type="PROSITE" id="PS51482">
    <property type="entry name" value="DEGV"/>
    <property type="match status" value="1"/>
</dbReference>
<gene>
    <name evidence="2" type="ORF">S12H4_04658</name>
</gene>
<accession>X1QZ99</accession>
<dbReference type="PANTHER" id="PTHR33434">
    <property type="entry name" value="DEGV DOMAIN-CONTAINING PROTEIN DR_1986-RELATED"/>
    <property type="match status" value="1"/>
</dbReference>
<comment type="caution">
    <text evidence="2">The sequence shown here is derived from an EMBL/GenBank/DDBJ whole genome shotgun (WGS) entry which is preliminary data.</text>
</comment>
<dbReference type="InterPro" id="IPR003797">
    <property type="entry name" value="DegV"/>
</dbReference>
<dbReference type="AlphaFoldDB" id="X1QZ99"/>
<evidence type="ECO:0000313" key="2">
    <source>
        <dbReference type="EMBL" id="GAI60161.1"/>
    </source>
</evidence>
<dbReference type="EMBL" id="BARW01001465">
    <property type="protein sequence ID" value="GAI60161.1"/>
    <property type="molecule type" value="Genomic_DNA"/>
</dbReference>
<dbReference type="Pfam" id="PF02645">
    <property type="entry name" value="DegV"/>
    <property type="match status" value="1"/>
</dbReference>
<dbReference type="NCBIfam" id="TIGR00762">
    <property type="entry name" value="DegV"/>
    <property type="match status" value="1"/>
</dbReference>
<dbReference type="PANTHER" id="PTHR33434:SF2">
    <property type="entry name" value="FATTY ACID-BINDING PROTEIN TM_1468"/>
    <property type="match status" value="1"/>
</dbReference>
<name>X1QZ99_9ZZZZ</name>
<dbReference type="Gene3D" id="3.40.50.10170">
    <property type="match status" value="1"/>
</dbReference>
<protein>
    <recommendedName>
        <fullName evidence="3">DegV family protein</fullName>
    </recommendedName>
</protein>
<feature type="non-terminal residue" evidence="2">
    <location>
        <position position="212"/>
    </location>
</feature>
<dbReference type="InterPro" id="IPR043168">
    <property type="entry name" value="DegV_C"/>
</dbReference>
<dbReference type="SUPFAM" id="SSF82549">
    <property type="entry name" value="DAK1/DegV-like"/>
    <property type="match status" value="1"/>
</dbReference>
<dbReference type="Gene3D" id="3.30.1180.10">
    <property type="match status" value="1"/>
</dbReference>
<proteinExistence type="predicted"/>
<keyword evidence="1" id="KW-0446">Lipid-binding</keyword>
<evidence type="ECO:0008006" key="3">
    <source>
        <dbReference type="Google" id="ProtNLM"/>
    </source>
</evidence>
<evidence type="ECO:0000256" key="1">
    <source>
        <dbReference type="ARBA" id="ARBA00023121"/>
    </source>
</evidence>
<organism evidence="2">
    <name type="scientific">marine sediment metagenome</name>
    <dbReference type="NCBI Taxonomy" id="412755"/>
    <lineage>
        <taxon>unclassified sequences</taxon>
        <taxon>metagenomes</taxon>
        <taxon>ecological metagenomes</taxon>
    </lineage>
</organism>
<dbReference type="GO" id="GO:0008289">
    <property type="term" value="F:lipid binding"/>
    <property type="evidence" value="ECO:0007669"/>
    <property type="project" value="UniProtKB-KW"/>
</dbReference>